<dbReference type="RefSeq" id="WP_200252147.1">
    <property type="nucleotide sequence ID" value="NZ_NRRY01000121.1"/>
</dbReference>
<organism evidence="2 3">
    <name type="scientific">Lamprobacter modestohalophilus</name>
    <dbReference type="NCBI Taxonomy" id="1064514"/>
    <lineage>
        <taxon>Bacteria</taxon>
        <taxon>Pseudomonadati</taxon>
        <taxon>Pseudomonadota</taxon>
        <taxon>Gammaproteobacteria</taxon>
        <taxon>Chromatiales</taxon>
        <taxon>Chromatiaceae</taxon>
        <taxon>Lamprobacter</taxon>
    </lineage>
</organism>
<sequence>MASLKSGKLSFTFEYTGFDDEWVQYQIYFLWDGETLLREEVLKKRDECWGKRSEGAFVANDDQRDRFLPFLKKVLESDQADYWEPLEPDIIVALYPEEYFPFLDPHYKVIFLREEFKDKLEARRQLKKEKGKLPDDTYTFVALIDAYNFRDADAYHGEGLSLQMVVKRHELERFVDELENEYSKFTERFNLQEKN</sequence>
<protein>
    <submittedName>
        <fullName evidence="2">Uncharacterized protein</fullName>
    </submittedName>
</protein>
<dbReference type="EMBL" id="NRRY01000121">
    <property type="protein sequence ID" value="MBK1621797.1"/>
    <property type="molecule type" value="Genomic_DNA"/>
</dbReference>
<evidence type="ECO:0000256" key="1">
    <source>
        <dbReference type="SAM" id="Coils"/>
    </source>
</evidence>
<reference evidence="2 3" key="1">
    <citation type="journal article" date="2020" name="Microorganisms">
        <title>Osmotic Adaptation and Compatible Solute Biosynthesis of Phototrophic Bacteria as Revealed from Genome Analyses.</title>
        <authorList>
            <person name="Imhoff J.F."/>
            <person name="Rahn T."/>
            <person name="Kunzel S."/>
            <person name="Keller A."/>
            <person name="Neulinger S.C."/>
        </authorList>
    </citation>
    <scope>NUCLEOTIDE SEQUENCE [LARGE SCALE GENOMIC DNA]</scope>
    <source>
        <strain evidence="2 3">DSM 25653</strain>
    </source>
</reference>
<keyword evidence="3" id="KW-1185">Reference proteome</keyword>
<feature type="coiled-coil region" evidence="1">
    <location>
        <begin position="168"/>
        <end position="195"/>
    </location>
</feature>
<name>A0A9X1B7H2_9GAMM</name>
<keyword evidence="1" id="KW-0175">Coiled coil</keyword>
<accession>A0A9X1B7H2</accession>
<evidence type="ECO:0000313" key="3">
    <source>
        <dbReference type="Proteomes" id="UP001138768"/>
    </source>
</evidence>
<gene>
    <name evidence="2" type="ORF">CKO42_26140</name>
</gene>
<proteinExistence type="predicted"/>
<dbReference type="Proteomes" id="UP001138768">
    <property type="component" value="Unassembled WGS sequence"/>
</dbReference>
<dbReference type="AlphaFoldDB" id="A0A9X1B7H2"/>
<evidence type="ECO:0000313" key="2">
    <source>
        <dbReference type="EMBL" id="MBK1621797.1"/>
    </source>
</evidence>
<comment type="caution">
    <text evidence="2">The sequence shown here is derived from an EMBL/GenBank/DDBJ whole genome shotgun (WGS) entry which is preliminary data.</text>
</comment>